<comment type="caution">
    <text evidence="1">The sequence shown here is derived from an EMBL/GenBank/DDBJ whole genome shotgun (WGS) entry which is preliminary data.</text>
</comment>
<accession>A0A7Y9JIT5</accession>
<dbReference type="RefSeq" id="WP_179846986.1">
    <property type="nucleotide sequence ID" value="NZ_JACCBA010000001.1"/>
</dbReference>
<evidence type="ECO:0000313" key="1">
    <source>
        <dbReference type="EMBL" id="NYD50425.1"/>
    </source>
</evidence>
<proteinExistence type="predicted"/>
<gene>
    <name evidence="1" type="ORF">BJY14_006408</name>
</gene>
<dbReference type="Proteomes" id="UP000529783">
    <property type="component" value="Unassembled WGS sequence"/>
</dbReference>
<sequence length="139" mass="14791">MTGVGDRAASAGFLSRLLEALEDDCAECGGTGSTPNGQWLSWHRRAGELIAVAQAARRAHELRPVPGAPPAAPPAAAPEHAEPAIVTAVERAIDDHMRARPDEPEEERCAACRGLGKELTPAGRQFAEVLARHGFVRRE</sequence>
<evidence type="ECO:0000313" key="2">
    <source>
        <dbReference type="Proteomes" id="UP000529783"/>
    </source>
</evidence>
<reference evidence="1 2" key="1">
    <citation type="submission" date="2020-07" db="EMBL/GenBank/DDBJ databases">
        <title>Sequencing the genomes of 1000 actinobacteria strains.</title>
        <authorList>
            <person name="Klenk H.-P."/>
        </authorList>
    </citation>
    <scope>NUCLEOTIDE SEQUENCE [LARGE SCALE GENOMIC DNA]</scope>
    <source>
        <strain evidence="1 2">DSM 40398</strain>
    </source>
</reference>
<organism evidence="1 2">
    <name type="scientific">Actinomadura luteofluorescens</name>
    <dbReference type="NCBI Taxonomy" id="46163"/>
    <lineage>
        <taxon>Bacteria</taxon>
        <taxon>Bacillati</taxon>
        <taxon>Actinomycetota</taxon>
        <taxon>Actinomycetes</taxon>
        <taxon>Streptosporangiales</taxon>
        <taxon>Thermomonosporaceae</taxon>
        <taxon>Actinomadura</taxon>
    </lineage>
</organism>
<keyword evidence="2" id="KW-1185">Reference proteome</keyword>
<dbReference type="EMBL" id="JACCBA010000001">
    <property type="protein sequence ID" value="NYD50425.1"/>
    <property type="molecule type" value="Genomic_DNA"/>
</dbReference>
<protein>
    <submittedName>
        <fullName evidence="1">Uncharacterized protein</fullName>
    </submittedName>
</protein>
<name>A0A7Y9JIT5_9ACTN</name>
<dbReference type="AlphaFoldDB" id="A0A7Y9JIT5"/>